<dbReference type="GO" id="GO:0005886">
    <property type="term" value="C:plasma membrane"/>
    <property type="evidence" value="ECO:0007669"/>
    <property type="project" value="UniProtKB-SubCell"/>
</dbReference>
<dbReference type="PRINTS" id="PR00260">
    <property type="entry name" value="CHEMTRNSDUCR"/>
</dbReference>
<dbReference type="InterPro" id="IPR004089">
    <property type="entry name" value="MCPsignal_dom"/>
</dbReference>
<evidence type="ECO:0000259" key="15">
    <source>
        <dbReference type="PROSITE" id="PS50885"/>
    </source>
</evidence>
<dbReference type="FunFam" id="3.30.450.20:FF:000046">
    <property type="entry name" value="Aerotaxis sensor receptor"/>
    <property type="match status" value="1"/>
</dbReference>
<dbReference type="Pfam" id="PF08447">
    <property type="entry name" value="PAS_3"/>
    <property type="match status" value="1"/>
</dbReference>
<evidence type="ECO:0000256" key="10">
    <source>
        <dbReference type="ARBA" id="ARBA00029447"/>
    </source>
</evidence>
<keyword evidence="9 11" id="KW-0807">Transducer</keyword>
<keyword evidence="2" id="KW-1003">Cell membrane</keyword>
<feature type="domain" description="T-SNARE coiled-coil homology" evidence="14">
    <location>
        <begin position="438"/>
        <end position="500"/>
    </location>
</feature>
<dbReference type="PANTHER" id="PTHR32089:SF74">
    <property type="entry name" value="METHYL-ACCEPTING CHEMOTAXIS PROTEIN AER"/>
    <property type="match status" value="1"/>
</dbReference>
<comment type="subcellular location">
    <subcellularLocation>
        <location evidence="1">Cell inner membrane</location>
        <topology evidence="1">Multi-pass membrane protein</topology>
    </subcellularLocation>
</comment>
<evidence type="ECO:0000256" key="2">
    <source>
        <dbReference type="ARBA" id="ARBA00022475"/>
    </source>
</evidence>
<keyword evidence="6 12" id="KW-0812">Transmembrane</keyword>
<dbReference type="InterPro" id="IPR035965">
    <property type="entry name" value="PAS-like_dom_sf"/>
</dbReference>
<dbReference type="Gene3D" id="3.30.450.20">
    <property type="entry name" value="PAS domain"/>
    <property type="match status" value="1"/>
</dbReference>
<evidence type="ECO:0000259" key="13">
    <source>
        <dbReference type="PROSITE" id="PS50111"/>
    </source>
</evidence>
<dbReference type="InterPro" id="IPR000727">
    <property type="entry name" value="T_SNARE_dom"/>
</dbReference>
<dbReference type="CDD" id="cd00130">
    <property type="entry name" value="PAS"/>
    <property type="match status" value="1"/>
</dbReference>
<dbReference type="InterPro" id="IPR003660">
    <property type="entry name" value="HAMP_dom"/>
</dbReference>
<comment type="similarity">
    <text evidence="10">Belongs to the methyl-accepting chemotaxis (MCP) protein family.</text>
</comment>
<dbReference type="NCBIfam" id="TIGR00229">
    <property type="entry name" value="sensory_box"/>
    <property type="match status" value="1"/>
</dbReference>
<dbReference type="SUPFAM" id="SSF55785">
    <property type="entry name" value="PYP-like sensor domain (PAS domain)"/>
    <property type="match status" value="1"/>
</dbReference>
<dbReference type="PROSITE" id="PS50885">
    <property type="entry name" value="HAMP"/>
    <property type="match status" value="1"/>
</dbReference>
<evidence type="ECO:0000256" key="11">
    <source>
        <dbReference type="PROSITE-ProRule" id="PRU00284"/>
    </source>
</evidence>
<evidence type="ECO:0000256" key="9">
    <source>
        <dbReference type="ARBA" id="ARBA00023224"/>
    </source>
</evidence>
<evidence type="ECO:0000256" key="12">
    <source>
        <dbReference type="SAM" id="Phobius"/>
    </source>
</evidence>
<evidence type="ECO:0000256" key="8">
    <source>
        <dbReference type="ARBA" id="ARBA00023136"/>
    </source>
</evidence>
<dbReference type="PROSITE" id="PS50192">
    <property type="entry name" value="T_SNARE"/>
    <property type="match status" value="1"/>
</dbReference>
<dbReference type="RefSeq" id="WP_090486685.1">
    <property type="nucleotide sequence ID" value="NZ_FOUO01000015.1"/>
</dbReference>
<keyword evidence="8 12" id="KW-0472">Membrane</keyword>
<accession>A0A1I4SCK5</accession>
<dbReference type="PANTHER" id="PTHR32089">
    <property type="entry name" value="METHYL-ACCEPTING CHEMOTAXIS PROTEIN MCPB"/>
    <property type="match status" value="1"/>
</dbReference>
<feature type="transmembrane region" description="Helical" evidence="12">
    <location>
        <begin position="153"/>
        <end position="171"/>
    </location>
</feature>
<dbReference type="CDD" id="cd11386">
    <property type="entry name" value="MCP_signal"/>
    <property type="match status" value="1"/>
</dbReference>
<evidence type="ECO:0000256" key="4">
    <source>
        <dbReference type="ARBA" id="ARBA00022500"/>
    </source>
</evidence>
<evidence type="ECO:0000313" key="16">
    <source>
        <dbReference type="EMBL" id="SFM62209.1"/>
    </source>
</evidence>
<feature type="domain" description="Methyl-accepting transducer" evidence="13">
    <location>
        <begin position="251"/>
        <end position="487"/>
    </location>
</feature>
<dbReference type="STRING" id="195064.SAMN05421721_11531"/>
<dbReference type="PROSITE" id="PS50111">
    <property type="entry name" value="CHEMOTAXIS_TRANSDUC_2"/>
    <property type="match status" value="1"/>
</dbReference>
<dbReference type="OrthoDB" id="9781845at2"/>
<dbReference type="GO" id="GO:0052131">
    <property type="term" value="P:positive aerotaxis"/>
    <property type="evidence" value="ECO:0007669"/>
    <property type="project" value="UniProtKB-ARBA"/>
</dbReference>
<dbReference type="Proteomes" id="UP000199556">
    <property type="component" value="Unassembled WGS sequence"/>
</dbReference>
<sequence>MKKNHPVTGKERTFPESTNILSTTDLKGIITDVNRDFVEVSGFSEGELLHKNHNVVRHPDMPPAAFQDLWDTIKAGRPWMGMVKNRCKNGDHYWVSAYVMPIRRDGRIVEYQSVRTCPSRERVERAEAVYAAINAGRPPLALRLPLKGVRARLAAALGAAALLGTVAGILAGAPAGAMLLAAALFLALAGAWAGWATQPLMRLRQRARAVVHDPLCQYIYTRRTDEYGEVAFALDMLSAETSAAVGRVAESTRRLTAQIREMAGVVGHAREEILRQQTETDQVATAVNEMAASIQEVARNAQDTADSAESADGSAADGRRVVVSTGEAIGQLTDEVEKATEVIHGLEQRSEEISTVVDVIREIAEQTNLLALNAAIEAARAGEQGRGFAVVADEVRSLASRTQGATKEIRGMIEKLQAGAHSSVQVMGQSREQAERSVGQADAAARSLEEITRNVSAISEMSVQIATAVDEQRSVSEEINNSISNIRASADGNAQSIMEIERSAGELETLSQHLEVLAAQFWNRRT</sequence>
<dbReference type="SUPFAM" id="SSF58104">
    <property type="entry name" value="Methyl-accepting chemotaxis protein (MCP) signaling domain"/>
    <property type="match status" value="1"/>
</dbReference>
<evidence type="ECO:0000313" key="17">
    <source>
        <dbReference type="Proteomes" id="UP000199556"/>
    </source>
</evidence>
<evidence type="ECO:0000256" key="1">
    <source>
        <dbReference type="ARBA" id="ARBA00004429"/>
    </source>
</evidence>
<feature type="domain" description="HAMP" evidence="15">
    <location>
        <begin position="246"/>
        <end position="299"/>
    </location>
</feature>
<dbReference type="GO" id="GO:0007165">
    <property type="term" value="P:signal transduction"/>
    <property type="evidence" value="ECO:0007669"/>
    <property type="project" value="UniProtKB-KW"/>
</dbReference>
<dbReference type="SMART" id="SM00283">
    <property type="entry name" value="MA"/>
    <property type="match status" value="1"/>
</dbReference>
<dbReference type="InterPro" id="IPR000014">
    <property type="entry name" value="PAS"/>
</dbReference>
<gene>
    <name evidence="16" type="ORF">SAMN05421721_11531</name>
</gene>
<feature type="transmembrane region" description="Helical" evidence="12">
    <location>
        <begin position="177"/>
        <end position="196"/>
    </location>
</feature>
<keyword evidence="17" id="KW-1185">Reference proteome</keyword>
<dbReference type="Gene3D" id="1.10.287.950">
    <property type="entry name" value="Methyl-accepting chemotaxis protein"/>
    <property type="match status" value="1"/>
</dbReference>
<evidence type="ECO:0000256" key="6">
    <source>
        <dbReference type="ARBA" id="ARBA00022692"/>
    </source>
</evidence>
<dbReference type="Pfam" id="PF00015">
    <property type="entry name" value="MCPsignal"/>
    <property type="match status" value="1"/>
</dbReference>
<dbReference type="AlphaFoldDB" id="A0A1I4SCK5"/>
<keyword evidence="4" id="KW-0145">Chemotaxis</keyword>
<evidence type="ECO:0000256" key="5">
    <source>
        <dbReference type="ARBA" id="ARBA00022519"/>
    </source>
</evidence>
<dbReference type="GO" id="GO:0004888">
    <property type="term" value="F:transmembrane signaling receptor activity"/>
    <property type="evidence" value="ECO:0007669"/>
    <property type="project" value="InterPro"/>
</dbReference>
<dbReference type="FunFam" id="1.10.287.950:FF:000001">
    <property type="entry name" value="Methyl-accepting chemotaxis sensory transducer"/>
    <property type="match status" value="1"/>
</dbReference>
<keyword evidence="7 12" id="KW-1133">Transmembrane helix</keyword>
<dbReference type="InterPro" id="IPR004090">
    <property type="entry name" value="Chemotax_Me-accpt_rcpt"/>
</dbReference>
<keyword evidence="5" id="KW-0997">Cell inner membrane</keyword>
<evidence type="ECO:0000259" key="14">
    <source>
        <dbReference type="PROSITE" id="PS50192"/>
    </source>
</evidence>
<evidence type="ECO:0000256" key="3">
    <source>
        <dbReference type="ARBA" id="ARBA00022481"/>
    </source>
</evidence>
<organism evidence="16 17">
    <name type="scientific">Ectothiorhodospira mobilis</name>
    <dbReference type="NCBI Taxonomy" id="195064"/>
    <lineage>
        <taxon>Bacteria</taxon>
        <taxon>Pseudomonadati</taxon>
        <taxon>Pseudomonadota</taxon>
        <taxon>Gammaproteobacteria</taxon>
        <taxon>Chromatiales</taxon>
        <taxon>Ectothiorhodospiraceae</taxon>
        <taxon>Ectothiorhodospira</taxon>
    </lineage>
</organism>
<keyword evidence="3" id="KW-0488">Methylation</keyword>
<dbReference type="EMBL" id="FOUO01000015">
    <property type="protein sequence ID" value="SFM62209.1"/>
    <property type="molecule type" value="Genomic_DNA"/>
</dbReference>
<proteinExistence type="inferred from homology"/>
<reference evidence="16 17" key="1">
    <citation type="submission" date="2016-10" db="EMBL/GenBank/DDBJ databases">
        <authorList>
            <person name="de Groot N.N."/>
        </authorList>
    </citation>
    <scope>NUCLEOTIDE SEQUENCE [LARGE SCALE GENOMIC DNA]</scope>
    <source>
        <strain evidence="16 17">DSM 4180</strain>
    </source>
</reference>
<evidence type="ECO:0000256" key="7">
    <source>
        <dbReference type="ARBA" id="ARBA00022989"/>
    </source>
</evidence>
<dbReference type="InterPro" id="IPR013655">
    <property type="entry name" value="PAS_fold_3"/>
</dbReference>
<protein>
    <submittedName>
        <fullName evidence="16">Methyl-accepting chemotaxis sensory transducer with Pas/Pac sensor</fullName>
    </submittedName>
</protein>
<dbReference type="SMART" id="SM00304">
    <property type="entry name" value="HAMP"/>
    <property type="match status" value="2"/>
</dbReference>
<name>A0A1I4SCK5_ECTMO</name>